<dbReference type="InterPro" id="IPR051560">
    <property type="entry name" value="MAM_domain-containing"/>
</dbReference>
<evidence type="ECO:0000313" key="2">
    <source>
        <dbReference type="EMBL" id="JAC94106.1"/>
    </source>
</evidence>
<proteinExistence type="evidence at transcript level"/>
<dbReference type="GO" id="GO:0016020">
    <property type="term" value="C:membrane"/>
    <property type="evidence" value="ECO:0007669"/>
    <property type="project" value="InterPro"/>
</dbReference>
<dbReference type="Gene3D" id="2.60.120.200">
    <property type="match status" value="2"/>
</dbReference>
<dbReference type="Pfam" id="PF00629">
    <property type="entry name" value="MAM"/>
    <property type="match status" value="1"/>
</dbReference>
<dbReference type="SMART" id="SM00137">
    <property type="entry name" value="MAM"/>
    <property type="match status" value="1"/>
</dbReference>
<dbReference type="PROSITE" id="PS50060">
    <property type="entry name" value="MAM_2"/>
    <property type="match status" value="2"/>
</dbReference>
<organism evidence="2">
    <name type="scientific">Ixodes ricinus</name>
    <name type="common">Common tick</name>
    <name type="synonym">Acarus ricinus</name>
    <dbReference type="NCBI Taxonomy" id="34613"/>
    <lineage>
        <taxon>Eukaryota</taxon>
        <taxon>Metazoa</taxon>
        <taxon>Ecdysozoa</taxon>
        <taxon>Arthropoda</taxon>
        <taxon>Chelicerata</taxon>
        <taxon>Arachnida</taxon>
        <taxon>Acari</taxon>
        <taxon>Parasitiformes</taxon>
        <taxon>Ixodida</taxon>
        <taxon>Ixodoidea</taxon>
        <taxon>Ixodidae</taxon>
        <taxon>Ixodinae</taxon>
        <taxon>Ixodes</taxon>
    </lineage>
</organism>
<accession>A0A090XAY2</accession>
<evidence type="ECO:0000259" key="1">
    <source>
        <dbReference type="PROSITE" id="PS50060"/>
    </source>
</evidence>
<dbReference type="SUPFAM" id="SSF49899">
    <property type="entry name" value="Concanavalin A-like lectins/glucanases"/>
    <property type="match status" value="1"/>
</dbReference>
<dbReference type="InterPro" id="IPR000998">
    <property type="entry name" value="MAM_dom"/>
</dbReference>
<dbReference type="AlphaFoldDB" id="A0A090XAY2"/>
<dbReference type="PANTHER" id="PTHR23282:SF101">
    <property type="entry name" value="MAM DOMAIN-CONTAINING PROTEIN"/>
    <property type="match status" value="1"/>
</dbReference>
<sequence length="240" mass="26407">MDFESGMDSRWKMSGWEVTNGKSATQPHRDHTTGAGVGSFALLRRSDGDFSSPSLKMTQPRCLKFWHYLSGTSAEQLEIRNTQSASTKPGTLWRIDASQVPQSRWLSASVTLDKSLNNIIVTLAGSRSDGPSSVVAVDDVVVEDGACPPPGSCDLEDDLCNWRNADLNPDMMHWYQNSGRTSAWNSTVLKDHTKDTKEGKYLVLDAEDSSAKKGRCSGKRASPLYFSGLLRVLLSHGHER</sequence>
<name>A0A090XAY2_IXORI</name>
<feature type="domain" description="MAM" evidence="1">
    <location>
        <begin position="151"/>
        <end position="207"/>
    </location>
</feature>
<protein>
    <submittedName>
        <fullName evidence="2">Protein in meprin</fullName>
    </submittedName>
</protein>
<feature type="domain" description="MAM" evidence="1">
    <location>
        <begin position="1"/>
        <end position="149"/>
    </location>
</feature>
<dbReference type="PANTHER" id="PTHR23282">
    <property type="entry name" value="APICAL ENDOSOMAL GLYCOPROTEIN PRECURSOR"/>
    <property type="match status" value="1"/>
</dbReference>
<dbReference type="EMBL" id="GBIH01000604">
    <property type="protein sequence ID" value="JAC94106.1"/>
    <property type="molecule type" value="mRNA"/>
</dbReference>
<reference evidence="2" key="1">
    <citation type="journal article" date="2015" name="PLoS Negl. Trop. Dis.">
        <title>Deep Sequencing Analysis of the Ixodes ricinus Haemocytome.</title>
        <authorList>
            <person name="Kotsyfakis M."/>
            <person name="Kopacek P."/>
            <person name="Franta Z."/>
            <person name="Pedra J.H."/>
            <person name="Ribeiro J.M."/>
        </authorList>
    </citation>
    <scope>NUCLEOTIDE SEQUENCE</scope>
</reference>
<dbReference type="InterPro" id="IPR013320">
    <property type="entry name" value="ConA-like_dom_sf"/>
</dbReference>